<accession>A0A645GI40</accession>
<keyword evidence="1" id="KW-1133">Transmembrane helix</keyword>
<keyword evidence="1" id="KW-0812">Transmembrane</keyword>
<dbReference type="EMBL" id="VSSQ01075841">
    <property type="protein sequence ID" value="MPN26355.1"/>
    <property type="molecule type" value="Genomic_DNA"/>
</dbReference>
<sequence>MRSGGYDGALIATHQHANAFLLDQPLGFTGALLWVAFAVGEDQLHLGTAHAGNAFRFRVWHANGFILPVHNVETQLHGGLLIHACSCRCACERVDHADLNGFHLFFLLSAARYHANGQQKESNQEERHRSFHCKNLLICYFLLIMQQFSIYLIDESMDFFN</sequence>
<dbReference type="AlphaFoldDB" id="A0A645GI40"/>
<keyword evidence="1" id="KW-0472">Membrane</keyword>
<reference evidence="2" key="1">
    <citation type="submission" date="2019-08" db="EMBL/GenBank/DDBJ databases">
        <authorList>
            <person name="Kucharzyk K."/>
            <person name="Murdoch R.W."/>
            <person name="Higgins S."/>
            <person name="Loffler F."/>
        </authorList>
    </citation>
    <scope>NUCLEOTIDE SEQUENCE</scope>
</reference>
<proteinExistence type="predicted"/>
<feature type="transmembrane region" description="Helical" evidence="1">
    <location>
        <begin position="136"/>
        <end position="153"/>
    </location>
</feature>
<evidence type="ECO:0000256" key="1">
    <source>
        <dbReference type="SAM" id="Phobius"/>
    </source>
</evidence>
<name>A0A645GI40_9ZZZZ</name>
<protein>
    <submittedName>
        <fullName evidence="2">Uncharacterized protein</fullName>
    </submittedName>
</protein>
<gene>
    <name evidence="2" type="ORF">SDC9_173779</name>
</gene>
<evidence type="ECO:0000313" key="2">
    <source>
        <dbReference type="EMBL" id="MPN26355.1"/>
    </source>
</evidence>
<organism evidence="2">
    <name type="scientific">bioreactor metagenome</name>
    <dbReference type="NCBI Taxonomy" id="1076179"/>
    <lineage>
        <taxon>unclassified sequences</taxon>
        <taxon>metagenomes</taxon>
        <taxon>ecological metagenomes</taxon>
    </lineage>
</organism>
<comment type="caution">
    <text evidence="2">The sequence shown here is derived from an EMBL/GenBank/DDBJ whole genome shotgun (WGS) entry which is preliminary data.</text>
</comment>